<dbReference type="PROSITE" id="PS51186">
    <property type="entry name" value="GNAT"/>
    <property type="match status" value="1"/>
</dbReference>
<feature type="domain" description="N-acetyltransferase" evidence="4">
    <location>
        <begin position="41"/>
        <end position="176"/>
    </location>
</feature>
<dbReference type="CDD" id="cd04301">
    <property type="entry name" value="NAT_SF"/>
    <property type="match status" value="1"/>
</dbReference>
<comment type="caution">
    <text evidence="5">The sequence shown here is derived from an EMBL/GenBank/DDBJ whole genome shotgun (WGS) entry which is preliminary data.</text>
</comment>
<gene>
    <name evidence="5" type="ORF">IV203_001234</name>
</gene>
<feature type="transmembrane region" description="Helical" evidence="3">
    <location>
        <begin position="21"/>
        <end position="41"/>
    </location>
</feature>
<reference evidence="5" key="1">
    <citation type="journal article" date="2021" name="Sci. Rep.">
        <title>Diploid genomic architecture of Nitzschia inconspicua, an elite biomass production diatom.</title>
        <authorList>
            <person name="Oliver A."/>
            <person name="Podell S."/>
            <person name="Pinowska A."/>
            <person name="Traller J.C."/>
            <person name="Smith S.R."/>
            <person name="McClure R."/>
            <person name="Beliaev A."/>
            <person name="Bohutskyi P."/>
            <person name="Hill E.A."/>
            <person name="Rabines A."/>
            <person name="Zheng H."/>
            <person name="Allen L.Z."/>
            <person name="Kuo A."/>
            <person name="Grigoriev I.V."/>
            <person name="Allen A.E."/>
            <person name="Hazlebeck D."/>
            <person name="Allen E.E."/>
        </authorList>
    </citation>
    <scope>NUCLEOTIDE SEQUENCE</scope>
    <source>
        <strain evidence="5">Hildebrandi</strain>
    </source>
</reference>
<keyword evidence="6" id="KW-1185">Reference proteome</keyword>
<sequence length="198" mass="22603">MRTCISPSIFQRSFYRWIWSLFWVSFLLFSGDDVVLVVFAFDIRPATSSDVQAARLNLLRQAMNPLSIKQEHMLVAHNEKDEVIGFGQIRPLDETHAELASLFVQENYRRRGVGGMLVERLLEKHRQESKTSKNQKVCLLTLQPTVPFYEAHGFRLATKSEREALPKALLLEYMAGSVLSAVLQNNIVCMIENTEDSG</sequence>
<dbReference type="AlphaFoldDB" id="A0A9K3PRF3"/>
<accession>A0A9K3PRF3</accession>
<dbReference type="Pfam" id="PF13508">
    <property type="entry name" value="Acetyltransf_7"/>
    <property type="match status" value="1"/>
</dbReference>
<dbReference type="OrthoDB" id="41532at2759"/>
<name>A0A9K3PRF3_9STRA</name>
<keyword evidence="1" id="KW-0808">Transferase</keyword>
<protein>
    <submittedName>
        <fullName evidence="5">Acyl-CoA N-acyltransferase</fullName>
    </submittedName>
</protein>
<dbReference type="InterPro" id="IPR050832">
    <property type="entry name" value="Bact_Acetyltransf"/>
</dbReference>
<evidence type="ECO:0000256" key="2">
    <source>
        <dbReference type="ARBA" id="ARBA00023315"/>
    </source>
</evidence>
<keyword evidence="3" id="KW-1133">Transmembrane helix</keyword>
<dbReference type="InterPro" id="IPR000182">
    <property type="entry name" value="GNAT_dom"/>
</dbReference>
<dbReference type="PANTHER" id="PTHR43877">
    <property type="entry name" value="AMINOALKYLPHOSPHONATE N-ACETYLTRANSFERASE-RELATED-RELATED"/>
    <property type="match status" value="1"/>
</dbReference>
<keyword evidence="3" id="KW-0812">Transmembrane</keyword>
<evidence type="ECO:0000259" key="4">
    <source>
        <dbReference type="PROSITE" id="PS51186"/>
    </source>
</evidence>
<organism evidence="5 6">
    <name type="scientific">Nitzschia inconspicua</name>
    <dbReference type="NCBI Taxonomy" id="303405"/>
    <lineage>
        <taxon>Eukaryota</taxon>
        <taxon>Sar</taxon>
        <taxon>Stramenopiles</taxon>
        <taxon>Ochrophyta</taxon>
        <taxon>Bacillariophyta</taxon>
        <taxon>Bacillariophyceae</taxon>
        <taxon>Bacillariophycidae</taxon>
        <taxon>Bacillariales</taxon>
        <taxon>Bacillariaceae</taxon>
        <taxon>Nitzschia</taxon>
    </lineage>
</organism>
<evidence type="ECO:0000313" key="6">
    <source>
        <dbReference type="Proteomes" id="UP000693970"/>
    </source>
</evidence>
<evidence type="ECO:0000256" key="1">
    <source>
        <dbReference type="ARBA" id="ARBA00022679"/>
    </source>
</evidence>
<proteinExistence type="predicted"/>
<keyword evidence="2" id="KW-0012">Acyltransferase</keyword>
<dbReference type="EMBL" id="JAGRRH010000015">
    <property type="protein sequence ID" value="KAG7356548.1"/>
    <property type="molecule type" value="Genomic_DNA"/>
</dbReference>
<dbReference type="Proteomes" id="UP000693970">
    <property type="component" value="Unassembled WGS sequence"/>
</dbReference>
<reference evidence="5" key="2">
    <citation type="submission" date="2021-04" db="EMBL/GenBank/DDBJ databases">
        <authorList>
            <person name="Podell S."/>
        </authorList>
    </citation>
    <scope>NUCLEOTIDE SEQUENCE</scope>
    <source>
        <strain evidence="5">Hildebrandi</strain>
    </source>
</reference>
<dbReference type="GO" id="GO:0016747">
    <property type="term" value="F:acyltransferase activity, transferring groups other than amino-acyl groups"/>
    <property type="evidence" value="ECO:0007669"/>
    <property type="project" value="InterPro"/>
</dbReference>
<evidence type="ECO:0000256" key="3">
    <source>
        <dbReference type="SAM" id="Phobius"/>
    </source>
</evidence>
<keyword evidence="3" id="KW-0472">Membrane</keyword>
<evidence type="ECO:0000313" key="5">
    <source>
        <dbReference type="EMBL" id="KAG7356548.1"/>
    </source>
</evidence>